<evidence type="ECO:0000256" key="4">
    <source>
        <dbReference type="ARBA" id="ARBA00023172"/>
    </source>
</evidence>
<evidence type="ECO:0000256" key="5">
    <source>
        <dbReference type="SAM" id="Coils"/>
    </source>
</evidence>
<dbReference type="EMBL" id="JBHUNE010000006">
    <property type="protein sequence ID" value="MFD2758320.1"/>
    <property type="molecule type" value="Genomic_DNA"/>
</dbReference>
<keyword evidence="8" id="KW-1185">Reference proteome</keyword>
<feature type="region of interest" description="Disordered" evidence="6">
    <location>
        <begin position="346"/>
        <end position="381"/>
    </location>
</feature>
<keyword evidence="3 5" id="KW-0175">Coiled coil</keyword>
<sequence length="381" mass="41670">METLGFVLALVIGAVLGAAITYFATRGRAQSAEARLEEVRRAHEHDQLRTAGDSRVLQELAPVRRELEHLRTTVQQLEAERQQLNGRLSEQLRVQAQSDAELREATQQLTAAMRSTTARGNWGEAQLRNLFESAGMLPHVDFETQVTIEGDDGRLRPDAIVRLPGEHALIVDAKAPMNRYLEALRVPQPGSGDDEKLRRRLLREHAQAVRGHVDTLQARNYQALVPGSPSLVIAYLPSEAALSAAVTADPGLLDDAFAKSVALASPTTLWAILRSVAAAWQQERVSESVAEVLTLANDLYRRIGTASGHLAKLGRQLRGSVEAYDQFVGSYEGRVLPTARRLVEHDASARPLETPRPVEKTPRPLTAPELVPDASAEAGVE</sequence>
<comment type="similarity">
    <text evidence="2">Belongs to the RmuC family.</text>
</comment>
<comment type="caution">
    <text evidence="7">The sequence shown here is derived from an EMBL/GenBank/DDBJ whole genome shotgun (WGS) entry which is preliminary data.</text>
</comment>
<comment type="function">
    <text evidence="1">Involved in DNA recombination.</text>
</comment>
<feature type="coiled-coil region" evidence="5">
    <location>
        <begin position="29"/>
        <end position="94"/>
    </location>
</feature>
<protein>
    <submittedName>
        <fullName evidence="7">DNA recombination protein RmuC</fullName>
    </submittedName>
</protein>
<evidence type="ECO:0000256" key="6">
    <source>
        <dbReference type="SAM" id="MobiDB-lite"/>
    </source>
</evidence>
<evidence type="ECO:0000313" key="7">
    <source>
        <dbReference type="EMBL" id="MFD2758320.1"/>
    </source>
</evidence>
<dbReference type="InterPro" id="IPR003798">
    <property type="entry name" value="DNA_recombination_RmuC"/>
</dbReference>
<evidence type="ECO:0000256" key="3">
    <source>
        <dbReference type="ARBA" id="ARBA00023054"/>
    </source>
</evidence>
<name>A0ABW5V156_9MICO</name>
<reference evidence="8" key="1">
    <citation type="journal article" date="2019" name="Int. J. Syst. Evol. Microbiol.">
        <title>The Global Catalogue of Microorganisms (GCM) 10K type strain sequencing project: providing services to taxonomists for standard genome sequencing and annotation.</title>
        <authorList>
            <consortium name="The Broad Institute Genomics Platform"/>
            <consortium name="The Broad Institute Genome Sequencing Center for Infectious Disease"/>
            <person name="Wu L."/>
            <person name="Ma J."/>
        </authorList>
    </citation>
    <scope>NUCLEOTIDE SEQUENCE [LARGE SCALE GENOMIC DNA]</scope>
    <source>
        <strain evidence="8">TISTR 1514</strain>
    </source>
</reference>
<proteinExistence type="inferred from homology"/>
<dbReference type="PANTHER" id="PTHR30563:SF0">
    <property type="entry name" value="DNA RECOMBINATION PROTEIN RMUC"/>
    <property type="match status" value="1"/>
</dbReference>
<accession>A0ABW5V156</accession>
<evidence type="ECO:0000256" key="1">
    <source>
        <dbReference type="ARBA" id="ARBA00003416"/>
    </source>
</evidence>
<organism evidence="7 8">
    <name type="scientific">Gulosibacter faecalis</name>
    <dbReference type="NCBI Taxonomy" id="272240"/>
    <lineage>
        <taxon>Bacteria</taxon>
        <taxon>Bacillati</taxon>
        <taxon>Actinomycetota</taxon>
        <taxon>Actinomycetes</taxon>
        <taxon>Micrococcales</taxon>
        <taxon>Microbacteriaceae</taxon>
        <taxon>Gulosibacter</taxon>
    </lineage>
</organism>
<evidence type="ECO:0000313" key="8">
    <source>
        <dbReference type="Proteomes" id="UP001597492"/>
    </source>
</evidence>
<dbReference type="RefSeq" id="WP_019619466.1">
    <property type="nucleotide sequence ID" value="NZ_JBHUNE010000006.1"/>
</dbReference>
<keyword evidence="4" id="KW-0233">DNA recombination</keyword>
<gene>
    <name evidence="7" type="ORF">ACFSW7_08010</name>
</gene>
<evidence type="ECO:0000256" key="2">
    <source>
        <dbReference type="ARBA" id="ARBA00009840"/>
    </source>
</evidence>
<dbReference type="PANTHER" id="PTHR30563">
    <property type="entry name" value="DNA RECOMBINATION PROTEIN RMUC"/>
    <property type="match status" value="1"/>
</dbReference>
<dbReference type="Proteomes" id="UP001597492">
    <property type="component" value="Unassembled WGS sequence"/>
</dbReference>
<dbReference type="Pfam" id="PF02646">
    <property type="entry name" value="RmuC"/>
    <property type="match status" value="1"/>
</dbReference>